<protein>
    <recommendedName>
        <fullName evidence="2">histidine kinase</fullName>
        <ecNumber evidence="2">2.7.13.3</ecNumber>
    </recommendedName>
</protein>
<evidence type="ECO:0000256" key="2">
    <source>
        <dbReference type="ARBA" id="ARBA00012438"/>
    </source>
</evidence>
<evidence type="ECO:0000313" key="13">
    <source>
        <dbReference type="Proteomes" id="UP001598130"/>
    </source>
</evidence>
<keyword evidence="3 6" id="KW-0597">Phosphoprotein</keyword>
<evidence type="ECO:0000256" key="5">
    <source>
        <dbReference type="ARBA" id="ARBA00022777"/>
    </source>
</evidence>
<evidence type="ECO:0000256" key="7">
    <source>
        <dbReference type="SAM" id="Phobius"/>
    </source>
</evidence>
<sequence length="706" mass="76732">MRNLLDERLDELAALSYQGVPLRVAVAFAAGALTATLLPWRVCVVWIGFQVLTEAACLLASRRQHLGLRVGAALRLAHLFTYLAVCVCWMVLGGLLWTSGTPQGAVCAMTLWLSVLFFAQSNAFQSPLGFLVGGATPSVGLLAWMPLAPNPLHLPLPPVLGLLVLAFGFGCDAVFRTLAARRKFDEAQDRLRASEAQYRVLADNITDVIALNDLDGRRRYLSPSIATGMGYSVEELFATPNYTFLHPEDAAWVPGEIADMVARGGELTLQYRIVHKAGHTVWVETNFGLIASEQAGGLPQIVSVSRQIDARKAMETELVEARRRAEQAAAAKSEFLANMTHELRTPLNAIIGFSGILRRSRRLVAEDARHAGLIHDASTTLLELVNSVLDFSRLEAGAVEVEARPFDPETPVRAIAELLTEQAHARGLTLTVQTRGRIEPLLGDAARIRQVLLNFLSNAIKFTSQGGVTVTLIQEPADNDCGRMRVEVADTGIGVTQQQIEQLFERFTQADASVSRQYGGTGLGLAICQRIVELMGGTLGASSVPGEGSTFWFELVLPRTDALEEEVEAEPETLDLEAPLRLLVVEDVAVNRELIAALLHPFDVLIETAENGEQAIAKVRDQVFDLVLMDVQMPVMDGLTATRAIRALDLPRLRGLPIIAMTANVLPDQVQKCLDAGMDDHLGKPIETARLLAVLSEWPSRAHAAA</sequence>
<evidence type="ECO:0000256" key="4">
    <source>
        <dbReference type="ARBA" id="ARBA00022679"/>
    </source>
</evidence>
<dbReference type="Pfam" id="PF02518">
    <property type="entry name" value="HATPase_c"/>
    <property type="match status" value="1"/>
</dbReference>
<feature type="transmembrane region" description="Helical" evidence="7">
    <location>
        <begin position="73"/>
        <end position="97"/>
    </location>
</feature>
<keyword evidence="12" id="KW-0067">ATP-binding</keyword>
<keyword evidence="4" id="KW-0808">Transferase</keyword>
<keyword evidence="7" id="KW-1133">Transmembrane helix</keyword>
<dbReference type="CDD" id="cd00130">
    <property type="entry name" value="PAS"/>
    <property type="match status" value="1"/>
</dbReference>
<dbReference type="PRINTS" id="PR00344">
    <property type="entry name" value="BCTRLSENSOR"/>
</dbReference>
<dbReference type="NCBIfam" id="TIGR00229">
    <property type="entry name" value="sensory_box"/>
    <property type="match status" value="1"/>
</dbReference>
<dbReference type="Pfam" id="PF08447">
    <property type="entry name" value="PAS_3"/>
    <property type="match status" value="1"/>
</dbReference>
<dbReference type="InterPro" id="IPR011006">
    <property type="entry name" value="CheY-like_superfamily"/>
</dbReference>
<dbReference type="PANTHER" id="PTHR43047">
    <property type="entry name" value="TWO-COMPONENT HISTIDINE PROTEIN KINASE"/>
    <property type="match status" value="1"/>
</dbReference>
<dbReference type="PROSITE" id="PS50113">
    <property type="entry name" value="PAC"/>
    <property type="match status" value="1"/>
</dbReference>
<evidence type="ECO:0000259" key="8">
    <source>
        <dbReference type="PROSITE" id="PS50109"/>
    </source>
</evidence>
<evidence type="ECO:0000259" key="10">
    <source>
        <dbReference type="PROSITE" id="PS50112"/>
    </source>
</evidence>
<evidence type="ECO:0000256" key="1">
    <source>
        <dbReference type="ARBA" id="ARBA00000085"/>
    </source>
</evidence>
<dbReference type="Gene3D" id="3.40.50.2300">
    <property type="match status" value="1"/>
</dbReference>
<keyword evidence="13" id="KW-1185">Reference proteome</keyword>
<evidence type="ECO:0000313" key="12">
    <source>
        <dbReference type="EMBL" id="MFD3266534.1"/>
    </source>
</evidence>
<comment type="caution">
    <text evidence="12">The sequence shown here is derived from an EMBL/GenBank/DDBJ whole genome shotgun (WGS) entry which is preliminary data.</text>
</comment>
<keyword evidence="5" id="KW-0418">Kinase</keyword>
<dbReference type="Pfam" id="PF00072">
    <property type="entry name" value="Response_reg"/>
    <property type="match status" value="1"/>
</dbReference>
<gene>
    <name evidence="12" type="ORF">OCL97_21555</name>
</gene>
<dbReference type="SMART" id="SM00388">
    <property type="entry name" value="HisKA"/>
    <property type="match status" value="1"/>
</dbReference>
<feature type="transmembrane region" description="Helical" evidence="7">
    <location>
        <begin position="128"/>
        <end position="147"/>
    </location>
</feature>
<dbReference type="Proteomes" id="UP001598130">
    <property type="component" value="Unassembled WGS sequence"/>
</dbReference>
<feature type="domain" description="Response regulatory" evidence="9">
    <location>
        <begin position="581"/>
        <end position="699"/>
    </location>
</feature>
<dbReference type="InterPro" id="IPR035965">
    <property type="entry name" value="PAS-like_dom_sf"/>
</dbReference>
<dbReference type="EMBL" id="JAOTJD010000064">
    <property type="protein sequence ID" value="MFD3266534.1"/>
    <property type="molecule type" value="Genomic_DNA"/>
</dbReference>
<dbReference type="InterPro" id="IPR001789">
    <property type="entry name" value="Sig_transdc_resp-reg_receiver"/>
</dbReference>
<feature type="transmembrane region" description="Helical" evidence="7">
    <location>
        <begin position="159"/>
        <end position="179"/>
    </location>
</feature>
<comment type="catalytic activity">
    <reaction evidence="1">
        <text>ATP + protein L-histidine = ADP + protein N-phospho-L-histidine.</text>
        <dbReference type="EC" id="2.7.13.3"/>
    </reaction>
</comment>
<dbReference type="SUPFAM" id="SSF55785">
    <property type="entry name" value="PYP-like sensor domain (PAS domain)"/>
    <property type="match status" value="1"/>
</dbReference>
<dbReference type="InterPro" id="IPR013655">
    <property type="entry name" value="PAS_fold_3"/>
</dbReference>
<keyword evidence="7" id="KW-0812">Transmembrane</keyword>
<proteinExistence type="predicted"/>
<accession>A0ABW6CUE0</accession>
<dbReference type="Gene3D" id="3.30.450.20">
    <property type="entry name" value="PAS domain"/>
    <property type="match status" value="1"/>
</dbReference>
<dbReference type="InterPro" id="IPR000700">
    <property type="entry name" value="PAS-assoc_C"/>
</dbReference>
<dbReference type="SUPFAM" id="SSF52172">
    <property type="entry name" value="CheY-like"/>
    <property type="match status" value="1"/>
</dbReference>
<dbReference type="Gene3D" id="1.10.287.130">
    <property type="match status" value="1"/>
</dbReference>
<dbReference type="InterPro" id="IPR000014">
    <property type="entry name" value="PAS"/>
</dbReference>
<dbReference type="PROSITE" id="PS50112">
    <property type="entry name" value="PAS"/>
    <property type="match status" value="1"/>
</dbReference>
<dbReference type="InterPro" id="IPR003661">
    <property type="entry name" value="HisK_dim/P_dom"/>
</dbReference>
<keyword evidence="7" id="KW-0472">Membrane</keyword>
<dbReference type="InterPro" id="IPR004358">
    <property type="entry name" value="Sig_transdc_His_kin-like_C"/>
</dbReference>
<evidence type="ECO:0000256" key="6">
    <source>
        <dbReference type="PROSITE-ProRule" id="PRU00169"/>
    </source>
</evidence>
<dbReference type="Pfam" id="PF00512">
    <property type="entry name" value="HisKA"/>
    <property type="match status" value="1"/>
</dbReference>
<feature type="transmembrane region" description="Helical" evidence="7">
    <location>
        <begin position="103"/>
        <end position="121"/>
    </location>
</feature>
<feature type="modified residue" description="4-aspartylphosphate" evidence="6">
    <location>
        <position position="630"/>
    </location>
</feature>
<feature type="transmembrane region" description="Helical" evidence="7">
    <location>
        <begin position="44"/>
        <end position="61"/>
    </location>
</feature>
<dbReference type="SMART" id="SM00387">
    <property type="entry name" value="HATPase_c"/>
    <property type="match status" value="1"/>
</dbReference>
<dbReference type="SUPFAM" id="SSF47384">
    <property type="entry name" value="Homodimeric domain of signal transducing histidine kinase"/>
    <property type="match status" value="1"/>
</dbReference>
<dbReference type="PROSITE" id="PS50110">
    <property type="entry name" value="RESPONSE_REGULATORY"/>
    <property type="match status" value="1"/>
</dbReference>
<dbReference type="CDD" id="cd16922">
    <property type="entry name" value="HATPase_EvgS-ArcB-TorS-like"/>
    <property type="match status" value="1"/>
</dbReference>
<dbReference type="EC" id="2.7.13.3" evidence="2"/>
<feature type="domain" description="Histidine kinase" evidence="8">
    <location>
        <begin position="338"/>
        <end position="559"/>
    </location>
</feature>
<evidence type="ECO:0000256" key="3">
    <source>
        <dbReference type="ARBA" id="ARBA00022553"/>
    </source>
</evidence>
<feature type="domain" description="PAS" evidence="10">
    <location>
        <begin position="194"/>
        <end position="264"/>
    </location>
</feature>
<dbReference type="SMART" id="SM00091">
    <property type="entry name" value="PAS"/>
    <property type="match status" value="1"/>
</dbReference>
<dbReference type="CDD" id="cd17546">
    <property type="entry name" value="REC_hyHK_CKI1_RcsC-like"/>
    <property type="match status" value="1"/>
</dbReference>
<reference evidence="12 13" key="1">
    <citation type="submission" date="2022-09" db="EMBL/GenBank/DDBJ databases">
        <title>New species of Phenylobacterium.</title>
        <authorList>
            <person name="Mieszkin S."/>
        </authorList>
    </citation>
    <scope>NUCLEOTIDE SEQUENCE [LARGE SCALE GENOMIC DNA]</scope>
    <source>
        <strain evidence="12 13">HK31-G</strain>
    </source>
</reference>
<evidence type="ECO:0000259" key="11">
    <source>
        <dbReference type="PROSITE" id="PS50113"/>
    </source>
</evidence>
<dbReference type="RefSeq" id="WP_377371777.1">
    <property type="nucleotide sequence ID" value="NZ_JAOTJD010000064.1"/>
</dbReference>
<dbReference type="InterPro" id="IPR036890">
    <property type="entry name" value="HATPase_C_sf"/>
</dbReference>
<organism evidence="12 13">
    <name type="scientific">Phenylobacterium ferrooxidans</name>
    <dbReference type="NCBI Taxonomy" id="2982689"/>
    <lineage>
        <taxon>Bacteria</taxon>
        <taxon>Pseudomonadati</taxon>
        <taxon>Pseudomonadota</taxon>
        <taxon>Alphaproteobacteria</taxon>
        <taxon>Caulobacterales</taxon>
        <taxon>Caulobacteraceae</taxon>
        <taxon>Phenylobacterium</taxon>
    </lineage>
</organism>
<dbReference type="GO" id="GO:0005524">
    <property type="term" value="F:ATP binding"/>
    <property type="evidence" value="ECO:0007669"/>
    <property type="project" value="UniProtKB-KW"/>
</dbReference>
<keyword evidence="12" id="KW-0547">Nucleotide-binding</keyword>
<name>A0ABW6CUE0_9CAUL</name>
<evidence type="ECO:0000259" key="9">
    <source>
        <dbReference type="PROSITE" id="PS50110"/>
    </source>
</evidence>
<dbReference type="InterPro" id="IPR003594">
    <property type="entry name" value="HATPase_dom"/>
</dbReference>
<dbReference type="CDD" id="cd00082">
    <property type="entry name" value="HisKA"/>
    <property type="match status" value="1"/>
</dbReference>
<dbReference type="InterPro" id="IPR005467">
    <property type="entry name" value="His_kinase_dom"/>
</dbReference>
<dbReference type="SUPFAM" id="SSF55874">
    <property type="entry name" value="ATPase domain of HSP90 chaperone/DNA topoisomerase II/histidine kinase"/>
    <property type="match status" value="1"/>
</dbReference>
<dbReference type="InterPro" id="IPR036097">
    <property type="entry name" value="HisK_dim/P_sf"/>
</dbReference>
<dbReference type="SMART" id="SM00448">
    <property type="entry name" value="REC"/>
    <property type="match status" value="1"/>
</dbReference>
<feature type="domain" description="PAC" evidence="11">
    <location>
        <begin position="267"/>
        <end position="320"/>
    </location>
</feature>
<dbReference type="Gene3D" id="3.30.565.10">
    <property type="entry name" value="Histidine kinase-like ATPase, C-terminal domain"/>
    <property type="match status" value="1"/>
</dbReference>
<dbReference type="PROSITE" id="PS50109">
    <property type="entry name" value="HIS_KIN"/>
    <property type="match status" value="1"/>
</dbReference>